<evidence type="ECO:0000313" key="2">
    <source>
        <dbReference type="Proteomes" id="UP000026915"/>
    </source>
</evidence>
<keyword evidence="2" id="KW-1185">Reference proteome</keyword>
<proteinExistence type="predicted"/>
<evidence type="ECO:0000313" key="1">
    <source>
        <dbReference type="EMBL" id="EOX97799.1"/>
    </source>
</evidence>
<organism evidence="1 2">
    <name type="scientific">Theobroma cacao</name>
    <name type="common">Cacao</name>
    <name type="synonym">Cocoa</name>
    <dbReference type="NCBI Taxonomy" id="3641"/>
    <lineage>
        <taxon>Eukaryota</taxon>
        <taxon>Viridiplantae</taxon>
        <taxon>Streptophyta</taxon>
        <taxon>Embryophyta</taxon>
        <taxon>Tracheophyta</taxon>
        <taxon>Spermatophyta</taxon>
        <taxon>Magnoliopsida</taxon>
        <taxon>eudicotyledons</taxon>
        <taxon>Gunneridae</taxon>
        <taxon>Pentapetalae</taxon>
        <taxon>rosids</taxon>
        <taxon>malvids</taxon>
        <taxon>Malvales</taxon>
        <taxon>Malvaceae</taxon>
        <taxon>Byttnerioideae</taxon>
        <taxon>Theobroma</taxon>
    </lineage>
</organism>
<dbReference type="Gene3D" id="3.30.420.10">
    <property type="entry name" value="Ribonuclease H-like superfamily/Ribonuclease H"/>
    <property type="match status" value="1"/>
</dbReference>
<dbReference type="GO" id="GO:0003676">
    <property type="term" value="F:nucleic acid binding"/>
    <property type="evidence" value="ECO:0007669"/>
    <property type="project" value="InterPro"/>
</dbReference>
<gene>
    <name evidence="1" type="ORF">TCM_006732</name>
</gene>
<sequence>MAILHALRLFSVSTYSSSHLIVESNSRVALSWINCVKRRPWDKWHIFNEIDSLLLSVGDVSFTHVFR</sequence>
<dbReference type="Gramene" id="EOX97799">
    <property type="protein sequence ID" value="EOX97799"/>
    <property type="gene ID" value="TCM_006732"/>
</dbReference>
<name>A0A061DYG0_THECC</name>
<dbReference type="AlphaFoldDB" id="A0A061DYG0"/>
<accession>A0A061DYG0</accession>
<evidence type="ECO:0008006" key="3">
    <source>
        <dbReference type="Google" id="ProtNLM"/>
    </source>
</evidence>
<dbReference type="Proteomes" id="UP000026915">
    <property type="component" value="Chromosome 2"/>
</dbReference>
<dbReference type="InterPro" id="IPR036397">
    <property type="entry name" value="RNaseH_sf"/>
</dbReference>
<protein>
    <recommendedName>
        <fullName evidence="3">RNase H type-1 domain-containing protein</fullName>
    </recommendedName>
</protein>
<dbReference type="InParanoid" id="A0A061DYG0"/>
<dbReference type="HOGENOM" id="CLU_2817585_0_0_1"/>
<dbReference type="EMBL" id="CM001880">
    <property type="protein sequence ID" value="EOX97799.1"/>
    <property type="molecule type" value="Genomic_DNA"/>
</dbReference>
<reference evidence="1 2" key="1">
    <citation type="journal article" date="2013" name="Genome Biol.">
        <title>The genome sequence of the most widely cultivated cacao type and its use to identify candidate genes regulating pod color.</title>
        <authorList>
            <person name="Motamayor J.C."/>
            <person name="Mockaitis K."/>
            <person name="Schmutz J."/>
            <person name="Haiminen N."/>
            <person name="Iii D.L."/>
            <person name="Cornejo O."/>
            <person name="Findley S.D."/>
            <person name="Zheng P."/>
            <person name="Utro F."/>
            <person name="Royaert S."/>
            <person name="Saski C."/>
            <person name="Jenkins J."/>
            <person name="Podicheti R."/>
            <person name="Zhao M."/>
            <person name="Scheffler B.E."/>
            <person name="Stack J.C."/>
            <person name="Feltus F.A."/>
            <person name="Mustiga G.M."/>
            <person name="Amores F."/>
            <person name="Phillips W."/>
            <person name="Marelli J.P."/>
            <person name="May G.D."/>
            <person name="Shapiro H."/>
            <person name="Ma J."/>
            <person name="Bustamante C.D."/>
            <person name="Schnell R.J."/>
            <person name="Main D."/>
            <person name="Gilbert D."/>
            <person name="Parida L."/>
            <person name="Kuhn D.N."/>
        </authorList>
    </citation>
    <scope>NUCLEOTIDE SEQUENCE [LARGE SCALE GENOMIC DNA]</scope>
    <source>
        <strain evidence="2">cv. Matina 1-6</strain>
    </source>
</reference>